<evidence type="ECO:0000313" key="19">
    <source>
        <dbReference type="EMBL" id="SPP26655.1"/>
    </source>
</evidence>
<evidence type="ECO:0000256" key="14">
    <source>
        <dbReference type="HAMAP-Rule" id="MF_00046"/>
    </source>
</evidence>
<keyword evidence="10 14" id="KW-0573">Peptidoglycan synthesis</keyword>
<keyword evidence="4 14" id="KW-0963">Cytoplasm</keyword>
<comment type="similarity">
    <text evidence="14">Belongs to the MurCDEF family.</text>
</comment>
<reference evidence="18 20" key="1">
    <citation type="submission" date="2017-09" db="EMBL/GenBank/DDBJ databases">
        <title>Complete Genome Sequences of Two Strains of the Meat Spoilage Bacterium Brochothrix thermosphacta Isolated from Ground Chicken.</title>
        <authorList>
            <person name="Paoli G.C."/>
            <person name="Wijey C."/>
            <person name="Chen C.-Y."/>
            <person name="Nguyen L."/>
            <person name="Yan X."/>
            <person name="Irwin P.L."/>
        </authorList>
    </citation>
    <scope>NUCLEOTIDE SEQUENCE [LARGE SCALE GENOMIC DNA]</scope>
    <source>
        <strain evidence="18 20">BI</strain>
    </source>
</reference>
<keyword evidence="20" id="KW-1185">Reference proteome</keyword>
<evidence type="ECO:0000313" key="21">
    <source>
        <dbReference type="Proteomes" id="UP000270190"/>
    </source>
</evidence>
<organism evidence="18 20">
    <name type="scientific">Brochothrix thermosphacta</name>
    <name type="common">Microbacterium thermosphactum</name>
    <dbReference type="NCBI Taxonomy" id="2756"/>
    <lineage>
        <taxon>Bacteria</taxon>
        <taxon>Bacillati</taxon>
        <taxon>Bacillota</taxon>
        <taxon>Bacilli</taxon>
        <taxon>Bacillales</taxon>
        <taxon>Listeriaceae</taxon>
        <taxon>Brochothrix</taxon>
    </lineage>
</organism>
<dbReference type="GO" id="GO:0009252">
    <property type="term" value="P:peptidoglycan biosynthetic process"/>
    <property type="evidence" value="ECO:0007669"/>
    <property type="project" value="UniProtKB-UniRule"/>
</dbReference>
<dbReference type="OrthoDB" id="9804126at2"/>
<accession>A0A1D2KZZ0</accession>
<dbReference type="UniPathway" id="UPA00219"/>
<keyword evidence="6 14" id="KW-0132">Cell division</keyword>
<reference evidence="21" key="3">
    <citation type="submission" date="2018-04" db="EMBL/GenBank/DDBJ databases">
        <authorList>
            <person name="Illikoud N."/>
        </authorList>
    </citation>
    <scope>NUCLEOTIDE SEQUENCE [LARGE SCALE GENOMIC DNA]</scope>
</reference>
<dbReference type="Gene3D" id="3.40.50.720">
    <property type="entry name" value="NAD(P)-binding Rossmann-like Domain"/>
    <property type="match status" value="1"/>
</dbReference>
<comment type="catalytic activity">
    <reaction evidence="13 14">
        <text>UDP-N-acetyl-alpha-D-muramate + L-alanine + ATP = UDP-N-acetyl-alpha-D-muramoyl-L-alanine + ADP + phosphate + H(+)</text>
        <dbReference type="Rhea" id="RHEA:23372"/>
        <dbReference type="ChEBI" id="CHEBI:15378"/>
        <dbReference type="ChEBI" id="CHEBI:30616"/>
        <dbReference type="ChEBI" id="CHEBI:43474"/>
        <dbReference type="ChEBI" id="CHEBI:57972"/>
        <dbReference type="ChEBI" id="CHEBI:70757"/>
        <dbReference type="ChEBI" id="CHEBI:83898"/>
        <dbReference type="ChEBI" id="CHEBI:456216"/>
        <dbReference type="EC" id="6.3.2.8"/>
    </reaction>
</comment>
<evidence type="ECO:0000256" key="12">
    <source>
        <dbReference type="ARBA" id="ARBA00023316"/>
    </source>
</evidence>
<keyword evidence="9 14" id="KW-0133">Cell shape</keyword>
<keyword evidence="11 14" id="KW-0131">Cell cycle</keyword>
<reference evidence="19" key="2">
    <citation type="submission" date="2018-04" db="EMBL/GenBank/DDBJ databases">
        <authorList>
            <person name="Go L.Y."/>
            <person name="Mitchell J.A."/>
        </authorList>
    </citation>
    <scope>NUCLEOTIDE SEQUENCE</scope>
    <source>
        <strain evidence="19">BSAS1 3</strain>
    </source>
</reference>
<evidence type="ECO:0000256" key="5">
    <source>
        <dbReference type="ARBA" id="ARBA00022598"/>
    </source>
</evidence>
<dbReference type="InterPro" id="IPR005758">
    <property type="entry name" value="UDP-N-AcMur_Ala_ligase_MurC"/>
</dbReference>
<comment type="function">
    <text evidence="14">Cell wall formation.</text>
</comment>
<evidence type="ECO:0000313" key="18">
    <source>
        <dbReference type="EMBL" id="ATF26725.1"/>
    </source>
</evidence>
<dbReference type="InterPro" id="IPR004101">
    <property type="entry name" value="Mur_ligase_C"/>
</dbReference>
<evidence type="ECO:0000259" key="15">
    <source>
        <dbReference type="Pfam" id="PF01225"/>
    </source>
</evidence>
<dbReference type="HAMAP" id="MF_00046">
    <property type="entry name" value="MurC"/>
    <property type="match status" value="1"/>
</dbReference>
<dbReference type="Pfam" id="PF01225">
    <property type="entry name" value="Mur_ligase"/>
    <property type="match status" value="1"/>
</dbReference>
<dbReference type="GO" id="GO:0008763">
    <property type="term" value="F:UDP-N-acetylmuramate-L-alanine ligase activity"/>
    <property type="evidence" value="ECO:0007669"/>
    <property type="project" value="UniProtKB-UniRule"/>
</dbReference>
<proteinExistence type="inferred from homology"/>
<dbReference type="GO" id="GO:0005737">
    <property type="term" value="C:cytoplasm"/>
    <property type="evidence" value="ECO:0007669"/>
    <property type="project" value="UniProtKB-SubCell"/>
</dbReference>
<dbReference type="NCBIfam" id="TIGR01082">
    <property type="entry name" value="murC"/>
    <property type="match status" value="1"/>
</dbReference>
<keyword evidence="8 14" id="KW-0067">ATP-binding</keyword>
<feature type="domain" description="Mur ligase N-terminal catalytic" evidence="15">
    <location>
        <begin position="3"/>
        <end position="101"/>
    </location>
</feature>
<dbReference type="GO" id="GO:0071555">
    <property type="term" value="P:cell wall organization"/>
    <property type="evidence" value="ECO:0007669"/>
    <property type="project" value="UniProtKB-KW"/>
</dbReference>
<feature type="domain" description="Mur ligase C-terminal" evidence="16">
    <location>
        <begin position="306"/>
        <end position="401"/>
    </location>
</feature>
<keyword evidence="7 14" id="KW-0547">Nucleotide-binding</keyword>
<dbReference type="InterPro" id="IPR036565">
    <property type="entry name" value="Mur-like_cat_sf"/>
</dbReference>
<gene>
    <name evidence="14 19" type="primary">murC</name>
    <name evidence="19" type="ORF">BTBSAS_110004</name>
    <name evidence="18" type="ORF">CNY62_10195</name>
</gene>
<dbReference type="GO" id="GO:0008360">
    <property type="term" value="P:regulation of cell shape"/>
    <property type="evidence" value="ECO:0007669"/>
    <property type="project" value="UniProtKB-KW"/>
</dbReference>
<dbReference type="InterPro" id="IPR013221">
    <property type="entry name" value="Mur_ligase_cen"/>
</dbReference>
<dbReference type="EMBL" id="OUNC01000003">
    <property type="protein sequence ID" value="SPP26655.1"/>
    <property type="molecule type" value="Genomic_DNA"/>
</dbReference>
<dbReference type="STRING" id="2756.BFR44_10620"/>
<dbReference type="Pfam" id="PF02875">
    <property type="entry name" value="Mur_ligase_C"/>
    <property type="match status" value="1"/>
</dbReference>
<dbReference type="InterPro" id="IPR050061">
    <property type="entry name" value="MurCDEF_pg_biosynth"/>
</dbReference>
<evidence type="ECO:0000259" key="17">
    <source>
        <dbReference type="Pfam" id="PF08245"/>
    </source>
</evidence>
<evidence type="ECO:0000313" key="20">
    <source>
        <dbReference type="Proteomes" id="UP000243591"/>
    </source>
</evidence>
<comment type="subcellular location">
    <subcellularLocation>
        <location evidence="1 14">Cytoplasm</location>
    </subcellularLocation>
</comment>
<feature type="binding site" evidence="14">
    <location>
        <begin position="108"/>
        <end position="114"/>
    </location>
    <ligand>
        <name>ATP</name>
        <dbReference type="ChEBI" id="CHEBI:30616"/>
    </ligand>
</feature>
<evidence type="ECO:0000256" key="8">
    <source>
        <dbReference type="ARBA" id="ARBA00022840"/>
    </source>
</evidence>
<feature type="domain" description="Mur ligase central" evidence="17">
    <location>
        <begin position="106"/>
        <end position="273"/>
    </location>
</feature>
<evidence type="ECO:0000256" key="2">
    <source>
        <dbReference type="ARBA" id="ARBA00004752"/>
    </source>
</evidence>
<comment type="pathway">
    <text evidence="2 14">Cell wall biogenesis; peptidoglycan biosynthesis.</text>
</comment>
<evidence type="ECO:0000256" key="13">
    <source>
        <dbReference type="ARBA" id="ARBA00047833"/>
    </source>
</evidence>
<dbReference type="PANTHER" id="PTHR43445:SF3">
    <property type="entry name" value="UDP-N-ACETYLMURAMATE--L-ALANINE LIGASE"/>
    <property type="match status" value="1"/>
</dbReference>
<keyword evidence="12 14" id="KW-0961">Cell wall biogenesis/degradation</keyword>
<evidence type="ECO:0000256" key="7">
    <source>
        <dbReference type="ARBA" id="ARBA00022741"/>
    </source>
</evidence>
<dbReference type="InterPro" id="IPR036615">
    <property type="entry name" value="Mur_ligase_C_dom_sf"/>
</dbReference>
<evidence type="ECO:0000256" key="9">
    <source>
        <dbReference type="ARBA" id="ARBA00022960"/>
    </source>
</evidence>
<evidence type="ECO:0000256" key="11">
    <source>
        <dbReference type="ARBA" id="ARBA00023306"/>
    </source>
</evidence>
<dbReference type="Proteomes" id="UP000270190">
    <property type="component" value="Unassembled WGS sequence"/>
</dbReference>
<dbReference type="KEGG" id="bths:CNY62_10195"/>
<dbReference type="Pfam" id="PF08245">
    <property type="entry name" value="Mur_ligase_M"/>
    <property type="match status" value="1"/>
</dbReference>
<evidence type="ECO:0000256" key="10">
    <source>
        <dbReference type="ARBA" id="ARBA00022984"/>
    </source>
</evidence>
<dbReference type="EMBL" id="CP023483">
    <property type="protein sequence ID" value="ATF26725.1"/>
    <property type="molecule type" value="Genomic_DNA"/>
</dbReference>
<dbReference type="InterPro" id="IPR000713">
    <property type="entry name" value="Mur_ligase_N"/>
</dbReference>
<dbReference type="EC" id="6.3.2.8" evidence="3 14"/>
<dbReference type="Gene3D" id="3.90.190.20">
    <property type="entry name" value="Mur ligase, C-terminal domain"/>
    <property type="match status" value="1"/>
</dbReference>
<dbReference type="GO" id="GO:0005524">
    <property type="term" value="F:ATP binding"/>
    <property type="evidence" value="ECO:0007669"/>
    <property type="project" value="UniProtKB-UniRule"/>
</dbReference>
<dbReference type="GeneID" id="66536554"/>
<evidence type="ECO:0000256" key="1">
    <source>
        <dbReference type="ARBA" id="ARBA00004496"/>
    </source>
</evidence>
<dbReference type="PANTHER" id="PTHR43445">
    <property type="entry name" value="UDP-N-ACETYLMURAMATE--L-ALANINE LIGASE-RELATED"/>
    <property type="match status" value="1"/>
</dbReference>
<dbReference type="SUPFAM" id="SSF51984">
    <property type="entry name" value="MurCD N-terminal domain"/>
    <property type="match status" value="1"/>
</dbReference>
<dbReference type="SUPFAM" id="SSF53623">
    <property type="entry name" value="MurD-like peptide ligases, catalytic domain"/>
    <property type="match status" value="1"/>
</dbReference>
<evidence type="ECO:0000259" key="16">
    <source>
        <dbReference type="Pfam" id="PF02875"/>
    </source>
</evidence>
<evidence type="ECO:0000256" key="6">
    <source>
        <dbReference type="ARBA" id="ARBA00022618"/>
    </source>
</evidence>
<protein>
    <recommendedName>
        <fullName evidence="3 14">UDP-N-acetylmuramate--L-alanine ligase</fullName>
        <ecNumber evidence="3 14">6.3.2.8</ecNumber>
    </recommendedName>
    <alternativeName>
        <fullName evidence="14">UDP-N-acetylmuramoyl-L-alanine synthetase</fullName>
    </alternativeName>
</protein>
<dbReference type="RefSeq" id="WP_029091262.1">
    <property type="nucleotide sequence ID" value="NZ_CBCPHX010000010.1"/>
</dbReference>
<dbReference type="Gene3D" id="3.40.1190.10">
    <property type="entry name" value="Mur-like, catalytic domain"/>
    <property type="match status" value="1"/>
</dbReference>
<name>A0A1D2KZZ0_BROTH</name>
<sequence>MSTYHFIGIKGTGMSALAQILHDEGETVQGSDIDKFFFTQNALERANIKMLPFSKENISAEMTVIQGAAFPDSHEEVIAAKAIGAKVIPYNEFLGSLIKGYASIAVTGSHGKTSTTGLLSHVLEGVTSVSYLIGDGTGHGVKNSDYFALEACEYQRHFLAYKPNFTVINNIDWDHPDYFKTEGDVIDAFQSMVEQTSKMVIANGDDDKVRALNYTTPVVYFGIGENNNYRAVNINRHTAGCSFDVTVDGKLYGSFNVPTFGEHNVRNALAVIVFTHLEGLSIEAVQSRLRTYEGVKRRFSEKVIGDQVLIDDYAHHPAEIEATINAARQKYPDREVVAIFQPHTFSRTNTFLNAFAESLSKADETYLCDIFGSAREQTGNLTIQDLADLIEGSHVIQEQHTEVLKQFKTGVLLFMGAGDIQKFQKAYELTMTIQS</sequence>
<dbReference type="AlphaFoldDB" id="A0A1D2KZZ0"/>
<evidence type="ECO:0000256" key="3">
    <source>
        <dbReference type="ARBA" id="ARBA00012211"/>
    </source>
</evidence>
<evidence type="ECO:0000256" key="4">
    <source>
        <dbReference type="ARBA" id="ARBA00022490"/>
    </source>
</evidence>
<dbReference type="SUPFAM" id="SSF53244">
    <property type="entry name" value="MurD-like peptide ligases, peptide-binding domain"/>
    <property type="match status" value="1"/>
</dbReference>
<dbReference type="Proteomes" id="UP000243591">
    <property type="component" value="Chromosome"/>
</dbReference>
<dbReference type="GO" id="GO:0051301">
    <property type="term" value="P:cell division"/>
    <property type="evidence" value="ECO:0007669"/>
    <property type="project" value="UniProtKB-KW"/>
</dbReference>
<keyword evidence="5 14" id="KW-0436">Ligase</keyword>